<dbReference type="AlphaFoldDB" id="A0A0F9CBL2"/>
<comment type="caution">
    <text evidence="1">The sequence shown here is derived from an EMBL/GenBank/DDBJ whole genome shotgun (WGS) entry which is preliminary data.</text>
</comment>
<gene>
    <name evidence="1" type="ORF">LCGC14_2686090</name>
</gene>
<reference evidence="1" key="1">
    <citation type="journal article" date="2015" name="Nature">
        <title>Complex archaea that bridge the gap between prokaryotes and eukaryotes.</title>
        <authorList>
            <person name="Spang A."/>
            <person name="Saw J.H."/>
            <person name="Jorgensen S.L."/>
            <person name="Zaremba-Niedzwiedzka K."/>
            <person name="Martijn J."/>
            <person name="Lind A.E."/>
            <person name="van Eijk R."/>
            <person name="Schleper C."/>
            <person name="Guy L."/>
            <person name="Ettema T.J."/>
        </authorList>
    </citation>
    <scope>NUCLEOTIDE SEQUENCE</scope>
</reference>
<name>A0A0F9CBL2_9ZZZZ</name>
<organism evidence="1">
    <name type="scientific">marine sediment metagenome</name>
    <dbReference type="NCBI Taxonomy" id="412755"/>
    <lineage>
        <taxon>unclassified sequences</taxon>
        <taxon>metagenomes</taxon>
        <taxon>ecological metagenomes</taxon>
    </lineage>
</organism>
<proteinExistence type="predicted"/>
<protein>
    <submittedName>
        <fullName evidence="1">Uncharacterized protein</fullName>
    </submittedName>
</protein>
<accession>A0A0F9CBL2</accession>
<dbReference type="EMBL" id="LAZR01047486">
    <property type="protein sequence ID" value="KKK94111.1"/>
    <property type="molecule type" value="Genomic_DNA"/>
</dbReference>
<sequence>FEREANITLIAAAPELLEACKAGQAFAVFARTRDRPVPGAAEIDQKLRAAIAKVTGGTA</sequence>
<evidence type="ECO:0000313" key="1">
    <source>
        <dbReference type="EMBL" id="KKK94111.1"/>
    </source>
</evidence>
<feature type="non-terminal residue" evidence="1">
    <location>
        <position position="1"/>
    </location>
</feature>